<sequence length="120" mass="13352">MEYYFIGQRELVTAFKMIGVQGCVAGNVEAAREAFKRATGFSLENTPAGDDSTKDVSVERLYPRVLILTEGVSDMLRQEVLEWQMTGKFPLIVEIPGLQGRLEGRQSLSDSIREAIGIRV</sequence>
<accession>A0A9D9N362</accession>
<dbReference type="InterPro" id="IPR008218">
    <property type="entry name" value="ATPase_V1-cplx_f_g_su"/>
</dbReference>
<evidence type="ECO:0000313" key="4">
    <source>
        <dbReference type="EMBL" id="MBO8458448.1"/>
    </source>
</evidence>
<dbReference type="EMBL" id="JADIMM010000109">
    <property type="protein sequence ID" value="MBO8458448.1"/>
    <property type="molecule type" value="Genomic_DNA"/>
</dbReference>
<dbReference type="GO" id="GO:0046961">
    <property type="term" value="F:proton-transporting ATPase activity, rotational mechanism"/>
    <property type="evidence" value="ECO:0007669"/>
    <property type="project" value="InterPro"/>
</dbReference>
<dbReference type="AlphaFoldDB" id="A0A9D9N362"/>
<evidence type="ECO:0000256" key="2">
    <source>
        <dbReference type="ARBA" id="ARBA00022448"/>
    </source>
</evidence>
<protein>
    <submittedName>
        <fullName evidence="4">ATPase V</fullName>
    </submittedName>
</protein>
<comment type="caution">
    <text evidence="4">The sequence shown here is derived from an EMBL/GenBank/DDBJ whole genome shotgun (WGS) entry which is preliminary data.</text>
</comment>
<reference evidence="4" key="1">
    <citation type="submission" date="2020-10" db="EMBL/GenBank/DDBJ databases">
        <authorList>
            <person name="Gilroy R."/>
        </authorList>
    </citation>
    <scope>NUCLEOTIDE SEQUENCE</scope>
    <source>
        <strain evidence="4">10532</strain>
    </source>
</reference>
<evidence type="ECO:0000256" key="3">
    <source>
        <dbReference type="ARBA" id="ARBA00023065"/>
    </source>
</evidence>
<dbReference type="Gene3D" id="3.40.50.10580">
    <property type="entry name" value="ATPase, V1 complex, subunit F"/>
    <property type="match status" value="1"/>
</dbReference>
<reference evidence="4" key="2">
    <citation type="journal article" date="2021" name="PeerJ">
        <title>Extensive microbial diversity within the chicken gut microbiome revealed by metagenomics and culture.</title>
        <authorList>
            <person name="Gilroy R."/>
            <person name="Ravi A."/>
            <person name="Getino M."/>
            <person name="Pursley I."/>
            <person name="Horton D.L."/>
            <person name="Alikhan N.F."/>
            <person name="Baker D."/>
            <person name="Gharbi K."/>
            <person name="Hall N."/>
            <person name="Watson M."/>
            <person name="Adriaenssens E.M."/>
            <person name="Foster-Nyarko E."/>
            <person name="Jarju S."/>
            <person name="Secka A."/>
            <person name="Antonio M."/>
            <person name="Oren A."/>
            <person name="Chaudhuri R.R."/>
            <person name="La Ragione R."/>
            <person name="Hildebrand F."/>
            <person name="Pallen M.J."/>
        </authorList>
    </citation>
    <scope>NUCLEOTIDE SEQUENCE</scope>
    <source>
        <strain evidence="4">10532</strain>
    </source>
</reference>
<dbReference type="SUPFAM" id="SSF159468">
    <property type="entry name" value="AtpF-like"/>
    <property type="match status" value="1"/>
</dbReference>
<proteinExistence type="inferred from homology"/>
<evidence type="ECO:0000256" key="1">
    <source>
        <dbReference type="ARBA" id="ARBA00010148"/>
    </source>
</evidence>
<dbReference type="InterPro" id="IPR036906">
    <property type="entry name" value="ATPase_V1_fsu_sf"/>
</dbReference>
<comment type="similarity">
    <text evidence="1">Belongs to the V-ATPase F subunit family.</text>
</comment>
<dbReference type="Pfam" id="PF01990">
    <property type="entry name" value="ATP-synt_F"/>
    <property type="match status" value="1"/>
</dbReference>
<keyword evidence="3" id="KW-0406">Ion transport</keyword>
<gene>
    <name evidence="4" type="ORF">IAA81_09530</name>
</gene>
<keyword evidence="2" id="KW-0813">Transport</keyword>
<organism evidence="4 5">
    <name type="scientific">Candidatus Gallitreponema excrementavium</name>
    <dbReference type="NCBI Taxonomy" id="2840840"/>
    <lineage>
        <taxon>Bacteria</taxon>
        <taxon>Pseudomonadati</taxon>
        <taxon>Spirochaetota</taxon>
        <taxon>Spirochaetia</taxon>
        <taxon>Spirochaetales</taxon>
        <taxon>Candidatus Gallitreponema</taxon>
    </lineage>
</organism>
<name>A0A9D9N362_9SPIR</name>
<dbReference type="Proteomes" id="UP000823638">
    <property type="component" value="Unassembled WGS sequence"/>
</dbReference>
<evidence type="ECO:0000313" key="5">
    <source>
        <dbReference type="Proteomes" id="UP000823638"/>
    </source>
</evidence>